<reference evidence="2" key="1">
    <citation type="submission" date="2016-06" db="EMBL/GenBank/DDBJ databases">
        <authorList>
            <person name="Rodrigo-Torres Lidia"/>
            <person name="Arahal R.David."/>
        </authorList>
    </citation>
    <scope>NUCLEOTIDE SEQUENCE [LARGE SCALE GENOMIC DNA]</scope>
    <source>
        <strain evidence="2">CECT 7223</strain>
    </source>
</reference>
<evidence type="ECO:0000313" key="1">
    <source>
        <dbReference type="EMBL" id="SBS62936.1"/>
    </source>
</evidence>
<dbReference type="RefSeq" id="WP_048611631.1">
    <property type="nucleotide sequence ID" value="NZ_AP025460.1"/>
</dbReference>
<gene>
    <name evidence="1" type="ORF">VAT7223_01428</name>
</gene>
<accession>A0A1C3INE7</accession>
<sequence length="65" mass="7510">MKFKITSPIIEPTEGSPHQLMLTHASRFTSFKTSSPLNALFDNVSARFFTAYRSYCYSFYNFISI</sequence>
<proteinExistence type="predicted"/>
<name>A0A1C3INE7_9VIBR</name>
<organism evidence="1 2">
    <name type="scientific">Vibrio atlanticus</name>
    <dbReference type="NCBI Taxonomy" id="693153"/>
    <lineage>
        <taxon>Bacteria</taxon>
        <taxon>Pseudomonadati</taxon>
        <taxon>Pseudomonadota</taxon>
        <taxon>Gammaproteobacteria</taxon>
        <taxon>Vibrionales</taxon>
        <taxon>Vibrionaceae</taxon>
        <taxon>Vibrio</taxon>
    </lineage>
</organism>
<protein>
    <submittedName>
        <fullName evidence="1">Uncharacterized protein</fullName>
    </submittedName>
</protein>
<dbReference type="Proteomes" id="UP000092876">
    <property type="component" value="Unassembled WGS sequence"/>
</dbReference>
<dbReference type="EMBL" id="FLQP01000017">
    <property type="protein sequence ID" value="SBS62936.1"/>
    <property type="molecule type" value="Genomic_DNA"/>
</dbReference>
<dbReference type="GeneID" id="89593140"/>
<evidence type="ECO:0000313" key="2">
    <source>
        <dbReference type="Proteomes" id="UP000092876"/>
    </source>
</evidence>
<dbReference type="AlphaFoldDB" id="A0A1C3INE7"/>